<gene>
    <name evidence="1" type="ORF">OVY01_05550</name>
</gene>
<proteinExistence type="predicted"/>
<reference evidence="1" key="1">
    <citation type="submission" date="2022-11" db="EMBL/GenBank/DDBJ databases">
        <title>Robbsia betulipollinis sp. nov., isolated from pollen of birch (Betula pendula).</title>
        <authorList>
            <person name="Shi H."/>
            <person name="Ambika Manirajan B."/>
            <person name="Ratering S."/>
            <person name="Geissler-Plaum R."/>
            <person name="Schnell S."/>
        </authorList>
    </citation>
    <scope>NUCLEOTIDE SEQUENCE</scope>
    <source>
        <strain evidence="1">Bb-Pol-6</strain>
    </source>
</reference>
<dbReference type="InterPro" id="IPR032710">
    <property type="entry name" value="NTF2-like_dom_sf"/>
</dbReference>
<evidence type="ECO:0000313" key="1">
    <source>
        <dbReference type="EMBL" id="MCY0386709.1"/>
    </source>
</evidence>
<dbReference type="Pfam" id="PF07366">
    <property type="entry name" value="SnoaL"/>
    <property type="match status" value="1"/>
</dbReference>
<sequence length="142" mass="15619">MHNNHPKAVVERFNYEVIRDGNRAAFEALMAPDFVNWSAPNEQLRGAEAMWTTFASVLRPAIADMEVRIHEQLCDGDKVTTRKTISGRHVGTLMGVEATGAAISIDVIDIVRVEGGRYVAHWGINTLASIVAQLRGHQASPK</sequence>
<evidence type="ECO:0000313" key="2">
    <source>
        <dbReference type="Proteomes" id="UP001082899"/>
    </source>
</evidence>
<dbReference type="SUPFAM" id="SSF54427">
    <property type="entry name" value="NTF2-like"/>
    <property type="match status" value="1"/>
</dbReference>
<accession>A0ABT3ZJJ2</accession>
<dbReference type="PANTHER" id="PTHR38436:SF1">
    <property type="entry name" value="ESTER CYCLASE"/>
    <property type="match status" value="1"/>
</dbReference>
<keyword evidence="2" id="KW-1185">Reference proteome</keyword>
<name>A0ABT3ZJJ2_9BURK</name>
<dbReference type="InterPro" id="IPR009959">
    <property type="entry name" value="Cyclase_SnoaL-like"/>
</dbReference>
<dbReference type="EMBL" id="JAPMXC010000001">
    <property type="protein sequence ID" value="MCY0386709.1"/>
    <property type="molecule type" value="Genomic_DNA"/>
</dbReference>
<dbReference type="Gene3D" id="3.10.450.50">
    <property type="match status" value="1"/>
</dbReference>
<dbReference type="PANTHER" id="PTHR38436">
    <property type="entry name" value="POLYKETIDE CYCLASE SNOAL-LIKE DOMAIN"/>
    <property type="match status" value="1"/>
</dbReference>
<comment type="caution">
    <text evidence="1">The sequence shown here is derived from an EMBL/GenBank/DDBJ whole genome shotgun (WGS) entry which is preliminary data.</text>
</comment>
<protein>
    <submittedName>
        <fullName evidence="1">Ester cyclase</fullName>
    </submittedName>
</protein>
<dbReference type="RefSeq" id="WP_267846277.1">
    <property type="nucleotide sequence ID" value="NZ_JAPMXC010000001.1"/>
</dbReference>
<dbReference type="Proteomes" id="UP001082899">
    <property type="component" value="Unassembled WGS sequence"/>
</dbReference>
<organism evidence="1 2">
    <name type="scientific">Robbsia betulipollinis</name>
    <dbReference type="NCBI Taxonomy" id="2981849"/>
    <lineage>
        <taxon>Bacteria</taxon>
        <taxon>Pseudomonadati</taxon>
        <taxon>Pseudomonadota</taxon>
        <taxon>Betaproteobacteria</taxon>
        <taxon>Burkholderiales</taxon>
        <taxon>Burkholderiaceae</taxon>
        <taxon>Robbsia</taxon>
    </lineage>
</organism>